<reference evidence="3 4" key="1">
    <citation type="journal article" date="2012" name="Nature">
        <title>Repeated polyploidization of Gossypium genomes and the evolution of spinnable cotton fibres.</title>
        <authorList>
            <person name="Paterson A.H."/>
            <person name="Wendel J.F."/>
            <person name="Gundlach H."/>
            <person name="Guo H."/>
            <person name="Jenkins J."/>
            <person name="Jin D."/>
            <person name="Llewellyn D."/>
            <person name="Showmaker K.C."/>
            <person name="Shu S."/>
            <person name="Udall J."/>
            <person name="Yoo M.J."/>
            <person name="Byers R."/>
            <person name="Chen W."/>
            <person name="Doron-Faigenboim A."/>
            <person name="Duke M.V."/>
            <person name="Gong L."/>
            <person name="Grimwood J."/>
            <person name="Grover C."/>
            <person name="Grupp K."/>
            <person name="Hu G."/>
            <person name="Lee T.H."/>
            <person name="Li J."/>
            <person name="Lin L."/>
            <person name="Liu T."/>
            <person name="Marler B.S."/>
            <person name="Page J.T."/>
            <person name="Roberts A.W."/>
            <person name="Romanel E."/>
            <person name="Sanders W.S."/>
            <person name="Szadkowski E."/>
            <person name="Tan X."/>
            <person name="Tang H."/>
            <person name="Xu C."/>
            <person name="Wang J."/>
            <person name="Wang Z."/>
            <person name="Zhang D."/>
            <person name="Zhang L."/>
            <person name="Ashrafi H."/>
            <person name="Bedon F."/>
            <person name="Bowers J.E."/>
            <person name="Brubaker C.L."/>
            <person name="Chee P.W."/>
            <person name="Das S."/>
            <person name="Gingle A.R."/>
            <person name="Haigler C.H."/>
            <person name="Harker D."/>
            <person name="Hoffmann L.V."/>
            <person name="Hovav R."/>
            <person name="Jones D.C."/>
            <person name="Lemke C."/>
            <person name="Mansoor S."/>
            <person name="ur Rahman M."/>
            <person name="Rainville L.N."/>
            <person name="Rambani A."/>
            <person name="Reddy U.K."/>
            <person name="Rong J.K."/>
            <person name="Saranga Y."/>
            <person name="Scheffler B.E."/>
            <person name="Scheffler J.A."/>
            <person name="Stelly D.M."/>
            <person name="Triplett B.A."/>
            <person name="Van Deynze A."/>
            <person name="Vaslin M.F."/>
            <person name="Waghmare V.N."/>
            <person name="Walford S.A."/>
            <person name="Wright R.J."/>
            <person name="Zaki E.A."/>
            <person name="Zhang T."/>
            <person name="Dennis E.S."/>
            <person name="Mayer K.F."/>
            <person name="Peterson D.G."/>
            <person name="Rokhsar D.S."/>
            <person name="Wang X."/>
            <person name="Schmutz J."/>
        </authorList>
    </citation>
    <scope>NUCLEOTIDE SEQUENCE [LARGE SCALE GENOMIC DNA]</scope>
</reference>
<protein>
    <submittedName>
        <fullName evidence="3">Uncharacterized protein</fullName>
    </submittedName>
</protein>
<evidence type="ECO:0000313" key="4">
    <source>
        <dbReference type="Proteomes" id="UP000032304"/>
    </source>
</evidence>
<dbReference type="AlphaFoldDB" id="A0A0D2QQ79"/>
<keyword evidence="4" id="KW-1185">Reference proteome</keyword>
<evidence type="ECO:0000256" key="2">
    <source>
        <dbReference type="SAM" id="MobiDB-lite"/>
    </source>
</evidence>
<accession>A0A0D2QQ79</accession>
<feature type="region of interest" description="Disordered" evidence="2">
    <location>
        <begin position="1"/>
        <end position="20"/>
    </location>
</feature>
<gene>
    <name evidence="3" type="ORF">B456_001G137000</name>
</gene>
<dbReference type="Gramene" id="KJB09370">
    <property type="protein sequence ID" value="KJB09370"/>
    <property type="gene ID" value="B456_001G137000"/>
</dbReference>
<dbReference type="EMBL" id="CM001740">
    <property type="protein sequence ID" value="KJB09370.1"/>
    <property type="molecule type" value="Genomic_DNA"/>
</dbReference>
<dbReference type="SMR" id="A0A0D2QQ79"/>
<keyword evidence="1" id="KW-0175">Coiled coil</keyword>
<proteinExistence type="predicted"/>
<sequence length="96" mass="11168">MEGRSNSSCNNPPAQAQAVSELETLQKVHEEKTQKIQHLNTQIQALKLHLHMKKKKNDNLDEKKQAFHNLTHTYNTLREEYNALLGERSRDHNPNN</sequence>
<feature type="compositionally biased region" description="Polar residues" evidence="2">
    <location>
        <begin position="1"/>
        <end position="18"/>
    </location>
</feature>
<name>A0A0D2QQ79_GOSRA</name>
<evidence type="ECO:0000313" key="3">
    <source>
        <dbReference type="EMBL" id="KJB09370.1"/>
    </source>
</evidence>
<dbReference type="Proteomes" id="UP000032304">
    <property type="component" value="Chromosome 1"/>
</dbReference>
<organism evidence="3 4">
    <name type="scientific">Gossypium raimondii</name>
    <name type="common">Peruvian cotton</name>
    <name type="synonym">Gossypium klotzschianum subsp. raimondii</name>
    <dbReference type="NCBI Taxonomy" id="29730"/>
    <lineage>
        <taxon>Eukaryota</taxon>
        <taxon>Viridiplantae</taxon>
        <taxon>Streptophyta</taxon>
        <taxon>Embryophyta</taxon>
        <taxon>Tracheophyta</taxon>
        <taxon>Spermatophyta</taxon>
        <taxon>Magnoliopsida</taxon>
        <taxon>eudicotyledons</taxon>
        <taxon>Gunneridae</taxon>
        <taxon>Pentapetalae</taxon>
        <taxon>rosids</taxon>
        <taxon>malvids</taxon>
        <taxon>Malvales</taxon>
        <taxon>Malvaceae</taxon>
        <taxon>Malvoideae</taxon>
        <taxon>Gossypium</taxon>
    </lineage>
</organism>
<evidence type="ECO:0000256" key="1">
    <source>
        <dbReference type="SAM" id="Coils"/>
    </source>
</evidence>
<feature type="coiled-coil region" evidence="1">
    <location>
        <begin position="22"/>
        <end position="80"/>
    </location>
</feature>